<dbReference type="InterPro" id="IPR036770">
    <property type="entry name" value="Ankyrin_rpt-contain_sf"/>
</dbReference>
<dbReference type="PROSITE" id="PS50297">
    <property type="entry name" value="ANK_REP_REGION"/>
    <property type="match status" value="1"/>
</dbReference>
<keyword evidence="1" id="KW-0677">Repeat</keyword>
<dbReference type="OrthoDB" id="4508560at2759"/>
<protein>
    <recommendedName>
        <fullName evidence="6">Ankyrin</fullName>
    </recommendedName>
</protein>
<evidence type="ECO:0000313" key="4">
    <source>
        <dbReference type="EMBL" id="KAH7093469.1"/>
    </source>
</evidence>
<keyword evidence="2 3" id="KW-0040">ANK repeat</keyword>
<evidence type="ECO:0000256" key="1">
    <source>
        <dbReference type="ARBA" id="ARBA00022737"/>
    </source>
</evidence>
<name>A0A8K0W3M2_9PLEO</name>
<dbReference type="AlphaFoldDB" id="A0A8K0W3M2"/>
<organism evidence="4 5">
    <name type="scientific">Paraphoma chrysanthemicola</name>
    <dbReference type="NCBI Taxonomy" id="798071"/>
    <lineage>
        <taxon>Eukaryota</taxon>
        <taxon>Fungi</taxon>
        <taxon>Dikarya</taxon>
        <taxon>Ascomycota</taxon>
        <taxon>Pezizomycotina</taxon>
        <taxon>Dothideomycetes</taxon>
        <taxon>Pleosporomycetidae</taxon>
        <taxon>Pleosporales</taxon>
        <taxon>Pleosporineae</taxon>
        <taxon>Phaeosphaeriaceae</taxon>
        <taxon>Paraphoma</taxon>
    </lineage>
</organism>
<dbReference type="Proteomes" id="UP000813461">
    <property type="component" value="Unassembled WGS sequence"/>
</dbReference>
<comment type="caution">
    <text evidence="4">The sequence shown here is derived from an EMBL/GenBank/DDBJ whole genome shotgun (WGS) entry which is preliminary data.</text>
</comment>
<reference evidence="4" key="1">
    <citation type="journal article" date="2021" name="Nat. Commun.">
        <title>Genetic determinants of endophytism in the Arabidopsis root mycobiome.</title>
        <authorList>
            <person name="Mesny F."/>
            <person name="Miyauchi S."/>
            <person name="Thiergart T."/>
            <person name="Pickel B."/>
            <person name="Atanasova L."/>
            <person name="Karlsson M."/>
            <person name="Huettel B."/>
            <person name="Barry K.W."/>
            <person name="Haridas S."/>
            <person name="Chen C."/>
            <person name="Bauer D."/>
            <person name="Andreopoulos W."/>
            <person name="Pangilinan J."/>
            <person name="LaButti K."/>
            <person name="Riley R."/>
            <person name="Lipzen A."/>
            <person name="Clum A."/>
            <person name="Drula E."/>
            <person name="Henrissat B."/>
            <person name="Kohler A."/>
            <person name="Grigoriev I.V."/>
            <person name="Martin F.M."/>
            <person name="Hacquard S."/>
        </authorList>
    </citation>
    <scope>NUCLEOTIDE SEQUENCE</scope>
    <source>
        <strain evidence="4">MPI-SDFR-AT-0120</strain>
    </source>
</reference>
<dbReference type="PANTHER" id="PTHR24189">
    <property type="entry name" value="MYOTROPHIN"/>
    <property type="match status" value="1"/>
</dbReference>
<dbReference type="InterPro" id="IPR050745">
    <property type="entry name" value="Multifunctional_regulatory"/>
</dbReference>
<dbReference type="SMART" id="SM00248">
    <property type="entry name" value="ANK"/>
    <property type="match status" value="4"/>
</dbReference>
<dbReference type="Pfam" id="PF00023">
    <property type="entry name" value="Ank"/>
    <property type="match status" value="1"/>
</dbReference>
<dbReference type="Gene3D" id="1.25.40.20">
    <property type="entry name" value="Ankyrin repeat-containing domain"/>
    <property type="match status" value="1"/>
</dbReference>
<evidence type="ECO:0000256" key="3">
    <source>
        <dbReference type="PROSITE-ProRule" id="PRU00023"/>
    </source>
</evidence>
<proteinExistence type="predicted"/>
<dbReference type="PROSITE" id="PS50088">
    <property type="entry name" value="ANK_REPEAT"/>
    <property type="match status" value="1"/>
</dbReference>
<evidence type="ECO:0000256" key="2">
    <source>
        <dbReference type="ARBA" id="ARBA00023043"/>
    </source>
</evidence>
<accession>A0A8K0W3M2</accession>
<dbReference type="PANTHER" id="PTHR24189:SF50">
    <property type="entry name" value="ANKYRIN REPEAT AND SOCS BOX PROTEIN 2"/>
    <property type="match status" value="1"/>
</dbReference>
<dbReference type="SUPFAM" id="SSF48403">
    <property type="entry name" value="Ankyrin repeat"/>
    <property type="match status" value="1"/>
</dbReference>
<dbReference type="InterPro" id="IPR002110">
    <property type="entry name" value="Ankyrin_rpt"/>
</dbReference>
<sequence>MITASPLEALSAEILDSILENLIGHDIGTLRECDHVDCTSLSRLSQCSRFLNHRLEHLLYGTLDARNAALRNGCLTGNLHAVQKAASCGANPSVVQRYTLNNTVVHAEQATGYREVASFQLALKAGQLEAYNLLLDLGAGFTPDDYSNIAILNSQLKTFARKLAEPSNAAFLKAFVEARAETPYWKDGRRDNHSQALAVVKKIPFPHVVGWASPAILEMLLDNGASLDQVATLSHVDMTEKEQPLTPLSAACLRGDVEVFNLLVARGAHVDIEDSLRSKYPAKYTHIPILMAARRMGAEGSTNMLDACIAAGADVNRPCHMHVVPREDEHTQRETPHVCTTPLLEYLGSIKSWKIASSGSGKLHLTPYEGTTHFLYTLGANAPSPVVPLVKRVTSNPDRELRERTFGGFPSPIELLLAKWGIESLAIPEFFLVIKLLIEHGGSGPDLGRMLVRFEGQNETSGSNMVDVEGLWQKFLALLLPQLESLDQDSKNALLRRVIVDKAAMRHRVAHPSRWVKVRAIGRASIRALINAGADINDSVVACETYPNHLTKTALHRLISSFIHTDCLTEDFVHDHPQGHVCPYTTDVVESFGDFLDFLVKEGADPLIEDSSKYRGDERTAIDTLLSAIRGGRIKHERGTAENGLMNLVSRLQGASQIFDYTGDRKPYEEGSWWRRSRPSYNSLSDCELS</sequence>
<feature type="repeat" description="ANK" evidence="3">
    <location>
        <begin position="243"/>
        <end position="275"/>
    </location>
</feature>
<evidence type="ECO:0000313" key="5">
    <source>
        <dbReference type="Proteomes" id="UP000813461"/>
    </source>
</evidence>
<evidence type="ECO:0008006" key="6">
    <source>
        <dbReference type="Google" id="ProtNLM"/>
    </source>
</evidence>
<keyword evidence="5" id="KW-1185">Reference proteome</keyword>
<dbReference type="EMBL" id="JAGMVJ010000002">
    <property type="protein sequence ID" value="KAH7093469.1"/>
    <property type="molecule type" value="Genomic_DNA"/>
</dbReference>
<gene>
    <name evidence="4" type="ORF">FB567DRAFT_515398</name>
</gene>